<sequence length="81" mass="8814">MIRCGGISPFMPHKARDATPSAGTIASLRRVLKETLIQHIVFSCNLLKNSVSIYIQDCLPAPRARALHDATSIKGPAFNIL</sequence>
<reference evidence="1" key="1">
    <citation type="submission" date="2021-12" db="EMBL/GenBank/DDBJ databases">
        <authorList>
            <person name="Martin H S."/>
        </authorList>
    </citation>
    <scope>NUCLEOTIDE SEQUENCE</scope>
</reference>
<name>A0A8J9Y674_9NEOP</name>
<evidence type="ECO:0000313" key="2">
    <source>
        <dbReference type="Proteomes" id="UP000838878"/>
    </source>
</evidence>
<dbReference type="AlphaFoldDB" id="A0A8J9Y674"/>
<organism evidence="1 2">
    <name type="scientific">Brenthis ino</name>
    <name type="common">lesser marbled fritillary</name>
    <dbReference type="NCBI Taxonomy" id="405034"/>
    <lineage>
        <taxon>Eukaryota</taxon>
        <taxon>Metazoa</taxon>
        <taxon>Ecdysozoa</taxon>
        <taxon>Arthropoda</taxon>
        <taxon>Hexapoda</taxon>
        <taxon>Insecta</taxon>
        <taxon>Pterygota</taxon>
        <taxon>Neoptera</taxon>
        <taxon>Endopterygota</taxon>
        <taxon>Lepidoptera</taxon>
        <taxon>Glossata</taxon>
        <taxon>Ditrysia</taxon>
        <taxon>Papilionoidea</taxon>
        <taxon>Nymphalidae</taxon>
        <taxon>Heliconiinae</taxon>
        <taxon>Argynnini</taxon>
        <taxon>Brenthis</taxon>
    </lineage>
</organism>
<accession>A0A8J9Y674</accession>
<feature type="non-terminal residue" evidence="1">
    <location>
        <position position="81"/>
    </location>
</feature>
<evidence type="ECO:0000313" key="1">
    <source>
        <dbReference type="EMBL" id="CAH0718874.1"/>
    </source>
</evidence>
<protein>
    <submittedName>
        <fullName evidence="1">Uncharacterized protein</fullName>
    </submittedName>
</protein>
<dbReference type="EMBL" id="OV170233">
    <property type="protein sequence ID" value="CAH0718874.1"/>
    <property type="molecule type" value="Genomic_DNA"/>
</dbReference>
<gene>
    <name evidence="1" type="ORF">BINO364_LOCUS5283</name>
</gene>
<keyword evidence="2" id="KW-1185">Reference proteome</keyword>
<dbReference type="Proteomes" id="UP000838878">
    <property type="component" value="Chromosome 13"/>
</dbReference>
<proteinExistence type="predicted"/>